<dbReference type="EMBL" id="KN549416">
    <property type="protein sequence ID" value="KHJ97676.1"/>
    <property type="molecule type" value="Genomic_DNA"/>
</dbReference>
<reference evidence="1 2" key="1">
    <citation type="submission" date="2014-03" db="EMBL/GenBank/DDBJ databases">
        <title>Draft genome of the hookworm Oesophagostomum dentatum.</title>
        <authorList>
            <person name="Mitreva M."/>
        </authorList>
    </citation>
    <scope>NUCLEOTIDE SEQUENCE [LARGE SCALE GENOMIC DNA]</scope>
    <source>
        <strain evidence="1 2">OD-Hann</strain>
    </source>
</reference>
<protein>
    <submittedName>
        <fullName evidence="1">Uncharacterized protein</fullName>
    </submittedName>
</protein>
<keyword evidence="2" id="KW-1185">Reference proteome</keyword>
<evidence type="ECO:0000313" key="1">
    <source>
        <dbReference type="EMBL" id="KHJ97676.1"/>
    </source>
</evidence>
<organism evidence="1 2">
    <name type="scientific">Oesophagostomum dentatum</name>
    <name type="common">Nodular worm</name>
    <dbReference type="NCBI Taxonomy" id="61180"/>
    <lineage>
        <taxon>Eukaryota</taxon>
        <taxon>Metazoa</taxon>
        <taxon>Ecdysozoa</taxon>
        <taxon>Nematoda</taxon>
        <taxon>Chromadorea</taxon>
        <taxon>Rhabditida</taxon>
        <taxon>Rhabditina</taxon>
        <taxon>Rhabditomorpha</taxon>
        <taxon>Strongyloidea</taxon>
        <taxon>Strongylidae</taxon>
        <taxon>Oesophagostomum</taxon>
    </lineage>
</organism>
<dbReference type="PANTHER" id="PTHR23020">
    <property type="entry name" value="UNCHARACTERIZED NUCLEAR HORMONE RECEPTOR-RELATED"/>
    <property type="match status" value="1"/>
</dbReference>
<dbReference type="Pfam" id="PF07914">
    <property type="entry name" value="DUF1679"/>
    <property type="match status" value="1"/>
</dbReference>
<dbReference type="AlphaFoldDB" id="A0A0B1TNN1"/>
<evidence type="ECO:0000313" key="2">
    <source>
        <dbReference type="Proteomes" id="UP000053660"/>
    </source>
</evidence>
<accession>A0A0B1TNN1</accession>
<sequence>MALNLHTPGKGLLETHISWDDIEQRIREERNLEVSFGPKKSVHRIGEDKGFMSRIAVIEPDFEGEVDGLPEKFALKMVCILASVEIAESVKERHGEPMSSEEILEEYDRNTRLLHNREVNVYRVFSRFDNSISKMPLVYFSKGYTDNNDVKGYIGMEFVENAEFRHVYHNIKPEELSSVRIIQCLLLPNSLRICRIFVV</sequence>
<gene>
    <name evidence="1" type="ORF">OESDEN_02351</name>
</gene>
<dbReference type="Proteomes" id="UP000053660">
    <property type="component" value="Unassembled WGS sequence"/>
</dbReference>
<name>A0A0B1TNN1_OESDE</name>
<dbReference type="PANTHER" id="PTHR23020:SF8">
    <property type="entry name" value="CHK KINASE-LIKE DOMAIN-CONTAINING PROTEIN"/>
    <property type="match status" value="1"/>
</dbReference>
<proteinExistence type="predicted"/>
<dbReference type="OrthoDB" id="5855184at2759"/>
<dbReference type="InterPro" id="IPR012877">
    <property type="entry name" value="Dhs-27"/>
</dbReference>
<dbReference type="InterPro" id="IPR052961">
    <property type="entry name" value="Oxido-Kinase-like_Enzymes"/>
</dbReference>